<evidence type="ECO:0000256" key="2">
    <source>
        <dbReference type="ARBA" id="ARBA00007864"/>
    </source>
</evidence>
<dbReference type="GO" id="GO:0003712">
    <property type="term" value="F:transcription coregulator activity"/>
    <property type="evidence" value="ECO:0007669"/>
    <property type="project" value="TreeGrafter"/>
</dbReference>
<evidence type="ECO:0000256" key="3">
    <source>
        <dbReference type="ARBA" id="ARBA00019693"/>
    </source>
</evidence>
<keyword evidence="4" id="KW-0805">Transcription regulation</keyword>
<dbReference type="PANTHER" id="PTHR12898:SF1">
    <property type="entry name" value="MEDIATOR OF RNA POLYMERASE II TRANSCRIPTION SUBUNIT 24"/>
    <property type="match status" value="1"/>
</dbReference>
<dbReference type="GO" id="GO:0016592">
    <property type="term" value="C:mediator complex"/>
    <property type="evidence" value="ECO:0007669"/>
    <property type="project" value="InterPro"/>
</dbReference>
<gene>
    <name evidence="10" type="ORF">HOLleu_35030</name>
</gene>
<organism evidence="10 11">
    <name type="scientific">Holothuria leucospilota</name>
    <name type="common">Black long sea cucumber</name>
    <name type="synonym">Mertensiothuria leucospilota</name>
    <dbReference type="NCBI Taxonomy" id="206669"/>
    <lineage>
        <taxon>Eukaryota</taxon>
        <taxon>Metazoa</taxon>
        <taxon>Echinodermata</taxon>
        <taxon>Eleutherozoa</taxon>
        <taxon>Echinozoa</taxon>
        <taxon>Holothuroidea</taxon>
        <taxon>Aspidochirotacea</taxon>
        <taxon>Aspidochirotida</taxon>
        <taxon>Holothuriidae</taxon>
        <taxon>Holothuria</taxon>
    </lineage>
</organism>
<keyword evidence="11" id="KW-1185">Reference proteome</keyword>
<feature type="compositionally biased region" description="Basic and acidic residues" evidence="9">
    <location>
        <begin position="878"/>
        <end position="887"/>
    </location>
</feature>
<dbReference type="EMBL" id="JAIZAY010000018">
    <property type="protein sequence ID" value="KAJ8024964.1"/>
    <property type="molecule type" value="Genomic_DNA"/>
</dbReference>
<sequence>MDPQQTYTAVQELLLTAWKERLPEIKWSIQMKKVLAGTPIDGYTLCDMILSQMFIGPNPSSLLISYLKHSICTQMVSHVAVLRSLAKYEDTCVTRPFCMKSLLEILKLCVVKISCLGPPDECLQIAVALLQVILWLVKSICLSLEKIADSGSVPITSNLIQMCELVYGICTQDQTRMLLFIARLEDEALWSQLEGEISSVSSIVSNAYASGSSRGNHLEQVLNTTRPQPNQANRKESKERVMMDSPKVKLERALESALKIPNCRYSGRYLPTTHSMEYVSGNINCYINIMTFIETQLTITHDPQLFVDQILLYEKLQNLPRRQVYTALCQGSLLGLVDSTDDTDQIRSFAFLFLKLPQILSHLHQNTPLQEAKGSSLYQGLSDLLKYVALLDSVDRKHKCDCFQQFLSQLVKLELLSDNQAKELMSKRHRSRHTPSDTTQQQHRVIHAKSSLPTILDSLEVPDKLVLDEMPDVFNPLMKSFQLVVATFAATNELKKFTSKLISFNEITKTTIVDGSKGSHVQGALFDISFLMLCQISQQYGIELVNTGQFHADSLGRSSLGYQCHFTQQMVLNSEEESFFDRWAQQCLPDELGAKPTYLPWVQSEQSKIDQLVQLFFTAGDIKTMQMSCEELCHYMPHVVQQTLAAWEHGYIGKEQVQKVAEGICSEMFSLAVCATAWLCSNAVGVDASGDSKVWAFFDMFLESNSRSKVGPHFNNAERAAMMKSVVEKMKGHSSGTSSGAKESRGSMVSITNDPISWTFSSAFQEMMEKKVLTKKLRLELEMMFNMSGVTWICWSVIGEVLKLNRRDDLALAVGAAYGLFQVDNEQLTIALLRRVLPRLLSDPSHNNSITDPRGRALAKLTVWCIASTLTTQNSYRADPKTKENPMKIRKRKRTRGEPDRDSTSTLREDNRPSKLRRLLSIPDEENASSGLTTSLSTTTSPLLVPQTSTQLGEPLYKTIASLMQLFASILSENGLNSRTEFIYSFLQEILTCGDAVSSTVLQFMPVSMANHLFSTISKSFIQDLALAIGQLDSVVARRQAARALCIMGR</sequence>
<dbReference type="GO" id="GO:0060261">
    <property type="term" value="P:positive regulation of transcription initiation by RNA polymerase II"/>
    <property type="evidence" value="ECO:0007669"/>
    <property type="project" value="TreeGrafter"/>
</dbReference>
<feature type="compositionally biased region" description="Low complexity" evidence="9">
    <location>
        <begin position="929"/>
        <end position="940"/>
    </location>
</feature>
<comment type="caution">
    <text evidence="10">The sequence shown here is derived from an EMBL/GenBank/DDBJ whole genome shotgun (WGS) entry which is preliminary data.</text>
</comment>
<evidence type="ECO:0000256" key="6">
    <source>
        <dbReference type="ARBA" id="ARBA00023163"/>
    </source>
</evidence>
<evidence type="ECO:0000313" key="10">
    <source>
        <dbReference type="EMBL" id="KAJ8024964.1"/>
    </source>
</evidence>
<dbReference type="OrthoDB" id="21216at2759"/>
<evidence type="ECO:0000256" key="7">
    <source>
        <dbReference type="ARBA" id="ARBA00023242"/>
    </source>
</evidence>
<keyword evidence="6" id="KW-0804">Transcription</keyword>
<reference evidence="10" key="1">
    <citation type="submission" date="2021-10" db="EMBL/GenBank/DDBJ databases">
        <title>Tropical sea cucumber genome reveals ecological adaptation and Cuvierian tubules defense mechanism.</title>
        <authorList>
            <person name="Chen T."/>
        </authorList>
    </citation>
    <scope>NUCLEOTIDE SEQUENCE</scope>
    <source>
        <strain evidence="10">Nanhai2018</strain>
        <tissue evidence="10">Muscle</tissue>
    </source>
</reference>
<comment type="similarity">
    <text evidence="2">Belongs to the Mediator complex subunit 24 family.</text>
</comment>
<evidence type="ECO:0000256" key="8">
    <source>
        <dbReference type="ARBA" id="ARBA00031960"/>
    </source>
</evidence>
<keyword evidence="7" id="KW-0539">Nucleus</keyword>
<comment type="subcellular location">
    <subcellularLocation>
        <location evidence="1">Nucleus</location>
    </subcellularLocation>
</comment>
<dbReference type="Pfam" id="PF11277">
    <property type="entry name" value="Med24_N"/>
    <property type="match status" value="1"/>
</dbReference>
<protein>
    <recommendedName>
        <fullName evidence="3">Mediator of RNA polymerase II transcription subunit 24</fullName>
    </recommendedName>
    <alternativeName>
        <fullName evidence="8">Mediator complex subunit 24</fullName>
    </alternativeName>
</protein>
<feature type="region of interest" description="Disordered" evidence="9">
    <location>
        <begin position="876"/>
        <end position="940"/>
    </location>
</feature>
<keyword evidence="5" id="KW-0010">Activator</keyword>
<evidence type="ECO:0000256" key="9">
    <source>
        <dbReference type="SAM" id="MobiDB-lite"/>
    </source>
</evidence>
<evidence type="ECO:0000313" key="11">
    <source>
        <dbReference type="Proteomes" id="UP001152320"/>
    </source>
</evidence>
<proteinExistence type="inferred from homology"/>
<dbReference type="AlphaFoldDB" id="A0A9Q1BH43"/>
<dbReference type="Proteomes" id="UP001152320">
    <property type="component" value="Chromosome 18"/>
</dbReference>
<dbReference type="InterPro" id="IPR021429">
    <property type="entry name" value="Mediator_Med24"/>
</dbReference>
<feature type="compositionally biased region" description="Basic and acidic residues" evidence="9">
    <location>
        <begin position="896"/>
        <end position="913"/>
    </location>
</feature>
<dbReference type="PANTHER" id="PTHR12898">
    <property type="entry name" value="MEDIATOR OF RNA POLYMERASE II TRANSCRIPTION SUBUNIT 24"/>
    <property type="match status" value="1"/>
</dbReference>
<accession>A0A9Q1BH43</accession>
<name>A0A9Q1BH43_HOLLE</name>
<evidence type="ECO:0000256" key="1">
    <source>
        <dbReference type="ARBA" id="ARBA00004123"/>
    </source>
</evidence>
<evidence type="ECO:0000256" key="4">
    <source>
        <dbReference type="ARBA" id="ARBA00023015"/>
    </source>
</evidence>
<evidence type="ECO:0000256" key="5">
    <source>
        <dbReference type="ARBA" id="ARBA00023159"/>
    </source>
</evidence>